<protein>
    <submittedName>
        <fullName evidence="1">Uncharacterized protein</fullName>
    </submittedName>
</protein>
<proteinExistence type="predicted"/>
<dbReference type="EMBL" id="JARKIE010000123">
    <property type="protein sequence ID" value="KAJ7680152.1"/>
    <property type="molecule type" value="Genomic_DNA"/>
</dbReference>
<evidence type="ECO:0000313" key="2">
    <source>
        <dbReference type="Proteomes" id="UP001221757"/>
    </source>
</evidence>
<dbReference type="Proteomes" id="UP001221757">
    <property type="component" value="Unassembled WGS sequence"/>
</dbReference>
<reference evidence="1" key="1">
    <citation type="submission" date="2023-03" db="EMBL/GenBank/DDBJ databases">
        <title>Massive genome expansion in bonnet fungi (Mycena s.s.) driven by repeated elements and novel gene families across ecological guilds.</title>
        <authorList>
            <consortium name="Lawrence Berkeley National Laboratory"/>
            <person name="Harder C.B."/>
            <person name="Miyauchi S."/>
            <person name="Viragh M."/>
            <person name="Kuo A."/>
            <person name="Thoen E."/>
            <person name="Andreopoulos B."/>
            <person name="Lu D."/>
            <person name="Skrede I."/>
            <person name="Drula E."/>
            <person name="Henrissat B."/>
            <person name="Morin E."/>
            <person name="Kohler A."/>
            <person name="Barry K."/>
            <person name="LaButti K."/>
            <person name="Morin E."/>
            <person name="Salamov A."/>
            <person name="Lipzen A."/>
            <person name="Mereny Z."/>
            <person name="Hegedus B."/>
            <person name="Baldrian P."/>
            <person name="Stursova M."/>
            <person name="Weitz H."/>
            <person name="Taylor A."/>
            <person name="Grigoriev I.V."/>
            <person name="Nagy L.G."/>
            <person name="Martin F."/>
            <person name="Kauserud H."/>
        </authorList>
    </citation>
    <scope>NUCLEOTIDE SEQUENCE</scope>
    <source>
        <strain evidence="1">CBHHK067</strain>
    </source>
</reference>
<organism evidence="1 2">
    <name type="scientific">Mycena rosella</name>
    <name type="common">Pink bonnet</name>
    <name type="synonym">Agaricus rosellus</name>
    <dbReference type="NCBI Taxonomy" id="1033263"/>
    <lineage>
        <taxon>Eukaryota</taxon>
        <taxon>Fungi</taxon>
        <taxon>Dikarya</taxon>
        <taxon>Basidiomycota</taxon>
        <taxon>Agaricomycotina</taxon>
        <taxon>Agaricomycetes</taxon>
        <taxon>Agaricomycetidae</taxon>
        <taxon>Agaricales</taxon>
        <taxon>Marasmiineae</taxon>
        <taxon>Mycenaceae</taxon>
        <taxon>Mycena</taxon>
    </lineage>
</organism>
<accession>A0AAD7GBZ2</accession>
<name>A0AAD7GBZ2_MYCRO</name>
<comment type="caution">
    <text evidence="1">The sequence shown here is derived from an EMBL/GenBank/DDBJ whole genome shotgun (WGS) entry which is preliminary data.</text>
</comment>
<gene>
    <name evidence="1" type="ORF">B0H17DRAFT_1077054</name>
</gene>
<keyword evidence="2" id="KW-1185">Reference proteome</keyword>
<evidence type="ECO:0000313" key="1">
    <source>
        <dbReference type="EMBL" id="KAJ7680152.1"/>
    </source>
</evidence>
<dbReference type="AlphaFoldDB" id="A0AAD7GBZ2"/>
<sequence length="71" mass="7797">MLQTCTVTCHCLEKRQLPCVGVRIVGFEAQLNRKPTGSGTFQRTFEKAQPLLESPFLVQSQSDCSPQRGGG</sequence>